<dbReference type="PANTHER" id="PTHR30627">
    <property type="entry name" value="PEPTIDOGLYCAN D,D-TRANSPEPTIDASE"/>
    <property type="match status" value="1"/>
</dbReference>
<keyword evidence="6" id="KW-0645">Protease</keyword>
<dbReference type="InterPro" id="IPR012338">
    <property type="entry name" value="Beta-lactam/transpept-like"/>
</dbReference>
<dbReference type="Gene3D" id="3.30.1390.30">
    <property type="entry name" value="Penicillin-binding protein 2a, domain 3"/>
    <property type="match status" value="1"/>
</dbReference>
<comment type="subcellular location">
    <subcellularLocation>
        <location evidence="2">Cell membrane</location>
    </subcellularLocation>
    <subcellularLocation>
        <location evidence="1">Membrane</location>
        <topology evidence="1">Single-pass membrane protein</topology>
    </subcellularLocation>
</comment>
<evidence type="ECO:0000259" key="16">
    <source>
        <dbReference type="Pfam" id="PF03717"/>
    </source>
</evidence>
<dbReference type="PANTHER" id="PTHR30627:SF2">
    <property type="entry name" value="PEPTIDOGLYCAN D,D-TRANSPEPTIDASE MRDA"/>
    <property type="match status" value="1"/>
</dbReference>
<evidence type="ECO:0000256" key="4">
    <source>
        <dbReference type="ARBA" id="ARBA00022519"/>
    </source>
</evidence>
<feature type="transmembrane region" description="Helical" evidence="14">
    <location>
        <begin position="9"/>
        <end position="28"/>
    </location>
</feature>
<organism evidence="17 18">
    <name type="scientific">Pedobacter mendelii</name>
    <dbReference type="NCBI Taxonomy" id="1908240"/>
    <lineage>
        <taxon>Bacteria</taxon>
        <taxon>Pseudomonadati</taxon>
        <taxon>Bacteroidota</taxon>
        <taxon>Sphingobacteriia</taxon>
        <taxon>Sphingobacteriales</taxon>
        <taxon>Sphingobacteriaceae</taxon>
        <taxon>Pedobacter</taxon>
    </lineage>
</organism>
<dbReference type="InterPro" id="IPR036138">
    <property type="entry name" value="PBP_dimer_sf"/>
</dbReference>
<evidence type="ECO:0000256" key="6">
    <source>
        <dbReference type="ARBA" id="ARBA00022670"/>
    </source>
</evidence>
<dbReference type="InterPro" id="IPR050515">
    <property type="entry name" value="Beta-lactam/transpept"/>
</dbReference>
<dbReference type="SUPFAM" id="SSF56519">
    <property type="entry name" value="Penicillin binding protein dimerisation domain"/>
    <property type="match status" value="1"/>
</dbReference>
<evidence type="ECO:0000256" key="12">
    <source>
        <dbReference type="ARBA" id="ARBA00023136"/>
    </source>
</evidence>
<reference evidence="18" key="1">
    <citation type="journal article" date="2019" name="Int. J. Syst. Evol. Microbiol.">
        <title>The Global Catalogue of Microorganisms (GCM) 10K type strain sequencing project: providing services to taxonomists for standard genome sequencing and annotation.</title>
        <authorList>
            <consortium name="The Broad Institute Genomics Platform"/>
            <consortium name="The Broad Institute Genome Sequencing Center for Infectious Disease"/>
            <person name="Wu L."/>
            <person name="Ma J."/>
        </authorList>
    </citation>
    <scope>NUCLEOTIDE SEQUENCE [LARGE SCALE GENOMIC DNA]</scope>
    <source>
        <strain evidence="18">CCM 8939</strain>
    </source>
</reference>
<evidence type="ECO:0000256" key="5">
    <source>
        <dbReference type="ARBA" id="ARBA00022645"/>
    </source>
</evidence>
<dbReference type="Gene3D" id="3.90.1310.10">
    <property type="entry name" value="Penicillin-binding protein 2a (Domain 2)"/>
    <property type="match status" value="1"/>
</dbReference>
<keyword evidence="9" id="KW-0133">Cell shape</keyword>
<feature type="domain" description="Penicillin-binding protein dimerisation" evidence="16">
    <location>
        <begin position="51"/>
        <end position="211"/>
    </location>
</feature>
<evidence type="ECO:0000259" key="15">
    <source>
        <dbReference type="Pfam" id="PF00905"/>
    </source>
</evidence>
<feature type="domain" description="Penicillin-binding protein transpeptidase" evidence="15">
    <location>
        <begin position="253"/>
        <end position="577"/>
    </location>
</feature>
<gene>
    <name evidence="17" type="ORF">GCM10008119_11840</name>
</gene>
<accession>A0ABQ2BHU1</accession>
<keyword evidence="4" id="KW-0997">Cell inner membrane</keyword>
<name>A0ABQ2BHU1_9SPHI</name>
<keyword evidence="13" id="KW-0961">Cell wall biogenesis/degradation</keyword>
<evidence type="ECO:0000256" key="14">
    <source>
        <dbReference type="SAM" id="Phobius"/>
    </source>
</evidence>
<protein>
    <submittedName>
        <fullName evidence="17">Penicillin-binding protein 2</fullName>
    </submittedName>
</protein>
<evidence type="ECO:0000256" key="7">
    <source>
        <dbReference type="ARBA" id="ARBA00022692"/>
    </source>
</evidence>
<evidence type="ECO:0000256" key="2">
    <source>
        <dbReference type="ARBA" id="ARBA00004236"/>
    </source>
</evidence>
<evidence type="ECO:0000256" key="13">
    <source>
        <dbReference type="ARBA" id="ARBA00023316"/>
    </source>
</evidence>
<keyword evidence="18" id="KW-1185">Reference proteome</keyword>
<dbReference type="Proteomes" id="UP000645390">
    <property type="component" value="Unassembled WGS sequence"/>
</dbReference>
<keyword evidence="3" id="KW-1003">Cell membrane</keyword>
<dbReference type="InterPro" id="IPR001460">
    <property type="entry name" value="PCN-bd_Tpept"/>
</dbReference>
<dbReference type="Gene3D" id="3.40.710.10">
    <property type="entry name" value="DD-peptidase/beta-lactamase superfamily"/>
    <property type="match status" value="1"/>
</dbReference>
<dbReference type="Pfam" id="PF03717">
    <property type="entry name" value="PBP_dimer"/>
    <property type="match status" value="1"/>
</dbReference>
<dbReference type="EMBL" id="BMDJ01000002">
    <property type="protein sequence ID" value="GGI24274.1"/>
    <property type="molecule type" value="Genomic_DNA"/>
</dbReference>
<dbReference type="NCBIfam" id="TIGR03423">
    <property type="entry name" value="pbp2_mrdA"/>
    <property type="match status" value="1"/>
</dbReference>
<keyword evidence="11 14" id="KW-1133">Transmembrane helix</keyword>
<dbReference type="InterPro" id="IPR017790">
    <property type="entry name" value="Penicillin-binding_protein_2"/>
</dbReference>
<evidence type="ECO:0000256" key="10">
    <source>
        <dbReference type="ARBA" id="ARBA00022984"/>
    </source>
</evidence>
<keyword evidence="5" id="KW-0121">Carboxypeptidase</keyword>
<evidence type="ECO:0000256" key="1">
    <source>
        <dbReference type="ARBA" id="ARBA00004167"/>
    </source>
</evidence>
<evidence type="ECO:0000256" key="3">
    <source>
        <dbReference type="ARBA" id="ARBA00022475"/>
    </source>
</evidence>
<comment type="caution">
    <text evidence="17">The sequence shown here is derived from an EMBL/GenBank/DDBJ whole genome shotgun (WGS) entry which is preliminary data.</text>
</comment>
<keyword evidence="12 14" id="KW-0472">Membrane</keyword>
<keyword evidence="10" id="KW-0573">Peptidoglycan synthesis</keyword>
<dbReference type="SUPFAM" id="SSF56601">
    <property type="entry name" value="beta-lactamase/transpeptidase-like"/>
    <property type="match status" value="1"/>
</dbReference>
<dbReference type="Pfam" id="PF00905">
    <property type="entry name" value="Transpeptidase"/>
    <property type="match status" value="1"/>
</dbReference>
<proteinExistence type="predicted"/>
<dbReference type="InterPro" id="IPR005311">
    <property type="entry name" value="PBP_dimer"/>
</dbReference>
<evidence type="ECO:0000313" key="17">
    <source>
        <dbReference type="EMBL" id="GGI24274.1"/>
    </source>
</evidence>
<evidence type="ECO:0000256" key="11">
    <source>
        <dbReference type="ARBA" id="ARBA00022989"/>
    </source>
</evidence>
<keyword evidence="8" id="KW-0378">Hydrolase</keyword>
<evidence type="ECO:0000256" key="8">
    <source>
        <dbReference type="ARBA" id="ARBA00022801"/>
    </source>
</evidence>
<dbReference type="RefSeq" id="WP_188412318.1">
    <property type="nucleotide sequence ID" value="NZ_BMDJ01000002.1"/>
</dbReference>
<keyword evidence="7 14" id="KW-0812">Transmembrane</keyword>
<sequence>MEQLFNRKYIIQGLFIVIAIILLAKLFYIQIISDKAFVAAESNVLKKKFKYPARGAILDRKMRVIVQNEPVYDLMVIPNEVKSFDTLALANALDISVDDIRKNMRKARLKSNYQSTPFSKQISVQSYARLQEIMYRFPGFSTQDRTIRHYPDSVGGQLFGYVKEVNQDDIDKSDGYYRSGDYIGKSGLERSYEEFLRGEKGVVNTVYDAKNIPQGSYADGKYDINAISGERLISGIDIQVQKLGEELMTNKVGAVVAIEPSSGEILAMISSPGYDPNLLVGKSQGNNYMDLIGNPYRPSMVRPIQGYYPPGSSFKPIDALIGLQEGVIDPNMTFNCPGYYMAGNHKVKCEHVDGNISMRRGIARSCNTYFCHVFQKLITKNGMKNQRQTYQDWRDKVAKFGFGSKLDIDLPFEKKGYFYNADHYDKIYGKRWGYTTVISQAIGQGEITATPLQIANAMAIIANRGYYIRPHLIKAMGDKLLVKKEYVTKNYVGVDEKYFEPVIDGMQEAVNSAWGTAVLSRIPDIIMCGKTGTVQNSRGKNHSVFIGFAPRDNPKIAIAVIVENAGFGSTYAAPIASYMVEKYLNGAVSGNRVAQVEWMKNQNLLPLLIDKSKKLKLTKADSLIIRKTDSLKRINDSLRLKAATAKRPISAQLVKKPTITIKSDPNKK</sequence>
<evidence type="ECO:0000256" key="9">
    <source>
        <dbReference type="ARBA" id="ARBA00022960"/>
    </source>
</evidence>
<evidence type="ECO:0000313" key="18">
    <source>
        <dbReference type="Proteomes" id="UP000645390"/>
    </source>
</evidence>